<feature type="compositionally biased region" description="Acidic residues" evidence="1">
    <location>
        <begin position="22"/>
        <end position="31"/>
    </location>
</feature>
<name>A0A7J6UUN5_THATH</name>
<dbReference type="EMBL" id="JABWDY010043410">
    <property type="protein sequence ID" value="KAF5175952.1"/>
    <property type="molecule type" value="Genomic_DNA"/>
</dbReference>
<keyword evidence="3" id="KW-1185">Reference proteome</keyword>
<protein>
    <submittedName>
        <fullName evidence="2">Uncharacterized protein</fullName>
    </submittedName>
</protein>
<gene>
    <name evidence="2" type="ORF">FRX31_034460</name>
</gene>
<proteinExistence type="predicted"/>
<comment type="caution">
    <text evidence="2">The sequence shown here is derived from an EMBL/GenBank/DDBJ whole genome shotgun (WGS) entry which is preliminary data.</text>
</comment>
<feature type="region of interest" description="Disordered" evidence="1">
    <location>
        <begin position="19"/>
        <end position="58"/>
    </location>
</feature>
<dbReference type="AlphaFoldDB" id="A0A7J6UUN5"/>
<dbReference type="Proteomes" id="UP000554482">
    <property type="component" value="Unassembled WGS sequence"/>
</dbReference>
<evidence type="ECO:0000313" key="3">
    <source>
        <dbReference type="Proteomes" id="UP000554482"/>
    </source>
</evidence>
<evidence type="ECO:0000313" key="2">
    <source>
        <dbReference type="EMBL" id="KAF5175952.1"/>
    </source>
</evidence>
<evidence type="ECO:0000256" key="1">
    <source>
        <dbReference type="SAM" id="MobiDB-lite"/>
    </source>
</evidence>
<accession>A0A7J6UUN5</accession>
<sequence length="74" mass="8254">MFDSSINCLNTLVDKVTSSIHDDDEEEESDELVAKQSKLDDSRKGEESRKNGSLFGRWSSNGFVAVCGWSSHLE</sequence>
<reference evidence="2 3" key="1">
    <citation type="submission" date="2020-06" db="EMBL/GenBank/DDBJ databases">
        <title>Transcriptomic and genomic resources for Thalictrum thalictroides and T. hernandezii: Facilitating candidate gene discovery in an emerging model plant lineage.</title>
        <authorList>
            <person name="Arias T."/>
            <person name="Riano-Pachon D.M."/>
            <person name="Di Stilio V.S."/>
        </authorList>
    </citation>
    <scope>NUCLEOTIDE SEQUENCE [LARGE SCALE GENOMIC DNA]</scope>
    <source>
        <strain evidence="3">cv. WT478/WT964</strain>
        <tissue evidence="2">Leaves</tissue>
    </source>
</reference>
<organism evidence="2 3">
    <name type="scientific">Thalictrum thalictroides</name>
    <name type="common">Rue-anemone</name>
    <name type="synonym">Anemone thalictroides</name>
    <dbReference type="NCBI Taxonomy" id="46969"/>
    <lineage>
        <taxon>Eukaryota</taxon>
        <taxon>Viridiplantae</taxon>
        <taxon>Streptophyta</taxon>
        <taxon>Embryophyta</taxon>
        <taxon>Tracheophyta</taxon>
        <taxon>Spermatophyta</taxon>
        <taxon>Magnoliopsida</taxon>
        <taxon>Ranunculales</taxon>
        <taxon>Ranunculaceae</taxon>
        <taxon>Thalictroideae</taxon>
        <taxon>Thalictrum</taxon>
    </lineage>
</organism>
<feature type="compositionally biased region" description="Basic and acidic residues" evidence="1">
    <location>
        <begin position="37"/>
        <end position="50"/>
    </location>
</feature>